<evidence type="ECO:0000313" key="5">
    <source>
        <dbReference type="Proteomes" id="UP000191691"/>
    </source>
</evidence>
<proteinExistence type="predicted"/>
<dbReference type="EMBL" id="MOOB01000172">
    <property type="protein sequence ID" value="OQE67436.1"/>
    <property type="molecule type" value="Genomic_DNA"/>
</dbReference>
<feature type="domain" description="HTH CENPB-type" evidence="3">
    <location>
        <begin position="34"/>
        <end position="105"/>
    </location>
</feature>
<dbReference type="GO" id="GO:0003677">
    <property type="term" value="F:DNA binding"/>
    <property type="evidence" value="ECO:0007669"/>
    <property type="project" value="UniProtKB-KW"/>
</dbReference>
<protein>
    <recommendedName>
        <fullName evidence="3">HTH CENPB-type domain-containing protein</fullName>
    </recommendedName>
</protein>
<gene>
    <name evidence="4" type="ORF">PENNAL_c0172G04526</name>
</gene>
<name>A0A1V6WX62_PENNA</name>
<evidence type="ECO:0000256" key="1">
    <source>
        <dbReference type="ARBA" id="ARBA00023125"/>
    </source>
</evidence>
<dbReference type="SMART" id="SM00674">
    <property type="entry name" value="CENPB"/>
    <property type="match status" value="1"/>
</dbReference>
<organism evidence="4 5">
    <name type="scientific">Penicillium nalgiovense</name>
    <dbReference type="NCBI Taxonomy" id="60175"/>
    <lineage>
        <taxon>Eukaryota</taxon>
        <taxon>Fungi</taxon>
        <taxon>Dikarya</taxon>
        <taxon>Ascomycota</taxon>
        <taxon>Pezizomycotina</taxon>
        <taxon>Eurotiomycetes</taxon>
        <taxon>Eurotiomycetidae</taxon>
        <taxon>Eurotiales</taxon>
        <taxon>Aspergillaceae</taxon>
        <taxon>Penicillium</taxon>
    </lineage>
</organism>
<feature type="region of interest" description="Disordered" evidence="2">
    <location>
        <begin position="1"/>
        <end position="20"/>
    </location>
</feature>
<evidence type="ECO:0000256" key="2">
    <source>
        <dbReference type="SAM" id="MobiDB-lite"/>
    </source>
</evidence>
<keyword evidence="1" id="KW-0238">DNA-binding</keyword>
<accession>A0A1V6WX62</accession>
<sequence length="193" mass="22235">MPPIRSRSSKNSTEQEVPEATLRRRLRGVQNRANSRANSHKLTELEEQSLEKWILSMDLRGAAPRPATVREMANLLEKRGSSPVLSVGENWVTKFVKRRPLLSSRFSKRYNYERAKYKDPKIIKEWFNLVQKTILQFGIDPDDVYNFDETGFAMGLTATTKVITRSEYYGRRALLQPGNREWVTAIECINATG</sequence>
<dbReference type="STRING" id="60175.A0A1V6WX62"/>
<dbReference type="InterPro" id="IPR006600">
    <property type="entry name" value="HTH_CenpB_DNA-bd_dom"/>
</dbReference>
<dbReference type="PROSITE" id="PS51253">
    <property type="entry name" value="HTH_CENPB"/>
    <property type="match status" value="1"/>
</dbReference>
<evidence type="ECO:0000259" key="3">
    <source>
        <dbReference type="PROSITE" id="PS51253"/>
    </source>
</evidence>
<reference evidence="5" key="1">
    <citation type="journal article" date="2017" name="Nat. Microbiol.">
        <title>Global analysis of biosynthetic gene clusters reveals vast potential of secondary metabolite production in Penicillium species.</title>
        <authorList>
            <person name="Nielsen J.C."/>
            <person name="Grijseels S."/>
            <person name="Prigent S."/>
            <person name="Ji B."/>
            <person name="Dainat J."/>
            <person name="Nielsen K.F."/>
            <person name="Frisvad J.C."/>
            <person name="Workman M."/>
            <person name="Nielsen J."/>
        </authorList>
    </citation>
    <scope>NUCLEOTIDE SEQUENCE [LARGE SCALE GENOMIC DNA]</scope>
    <source>
        <strain evidence="5">IBT 13039</strain>
    </source>
</reference>
<evidence type="ECO:0000313" key="4">
    <source>
        <dbReference type="EMBL" id="OQE67436.1"/>
    </source>
</evidence>
<dbReference type="OMA" id="KRSHYFA"/>
<dbReference type="Proteomes" id="UP000191691">
    <property type="component" value="Unassembled WGS sequence"/>
</dbReference>
<keyword evidence="5" id="KW-1185">Reference proteome</keyword>
<dbReference type="Pfam" id="PF03221">
    <property type="entry name" value="HTH_Tnp_Tc5"/>
    <property type="match status" value="1"/>
</dbReference>
<comment type="caution">
    <text evidence="4">The sequence shown here is derived from an EMBL/GenBank/DDBJ whole genome shotgun (WGS) entry which is preliminary data.</text>
</comment>
<dbReference type="AlphaFoldDB" id="A0A1V6WX62"/>